<dbReference type="InterPro" id="IPR017438">
    <property type="entry name" value="ATP-NAD_kinase_N"/>
</dbReference>
<dbReference type="EMBL" id="JEMB01002019">
    <property type="protein sequence ID" value="KYF83981.1"/>
    <property type="molecule type" value="Genomic_DNA"/>
</dbReference>
<organism evidence="1 2">
    <name type="scientific">Sorangium cellulosum</name>
    <name type="common">Polyangium cellulosum</name>
    <dbReference type="NCBI Taxonomy" id="56"/>
    <lineage>
        <taxon>Bacteria</taxon>
        <taxon>Pseudomonadati</taxon>
        <taxon>Myxococcota</taxon>
        <taxon>Polyangia</taxon>
        <taxon>Polyangiales</taxon>
        <taxon>Polyangiaceae</taxon>
        <taxon>Sorangium</taxon>
    </lineage>
</organism>
<dbReference type="PANTHER" id="PTHR20275:SF28">
    <property type="entry name" value="NADH KINASE"/>
    <property type="match status" value="1"/>
</dbReference>
<dbReference type="Pfam" id="PF01513">
    <property type="entry name" value="NAD_kinase"/>
    <property type="match status" value="1"/>
</dbReference>
<dbReference type="Proteomes" id="UP000075635">
    <property type="component" value="Unassembled WGS sequence"/>
</dbReference>
<dbReference type="Gene3D" id="3.40.50.10330">
    <property type="entry name" value="Probable inorganic polyphosphate/atp-NAD kinase, domain 1"/>
    <property type="match status" value="1"/>
</dbReference>
<dbReference type="GO" id="GO:0051287">
    <property type="term" value="F:NAD binding"/>
    <property type="evidence" value="ECO:0007669"/>
    <property type="project" value="UniProtKB-ARBA"/>
</dbReference>
<name>A0A150RUX1_SORCE</name>
<dbReference type="InterPro" id="IPR002504">
    <property type="entry name" value="NADK"/>
</dbReference>
<accession>A0A150RUX1</accession>
<dbReference type="GO" id="GO:0006741">
    <property type="term" value="P:NADP+ biosynthetic process"/>
    <property type="evidence" value="ECO:0007669"/>
    <property type="project" value="InterPro"/>
</dbReference>
<protein>
    <submittedName>
        <fullName evidence="1">NAD(+) kinase</fullName>
    </submittedName>
</protein>
<dbReference type="GO" id="GO:0005524">
    <property type="term" value="F:ATP binding"/>
    <property type="evidence" value="ECO:0007669"/>
    <property type="project" value="UniProtKB-ARBA"/>
</dbReference>
<dbReference type="SUPFAM" id="SSF111331">
    <property type="entry name" value="NAD kinase/diacylglycerol kinase-like"/>
    <property type="match status" value="1"/>
</dbReference>
<gene>
    <name evidence="1" type="ORF">BE17_18565</name>
</gene>
<keyword evidence="1" id="KW-0808">Transferase</keyword>
<dbReference type="AlphaFoldDB" id="A0A150RUX1"/>
<sequence length="308" mass="33009">MAEQPPAQRRPPRVALVVKRSAWRIYREERKDPRITRLIEAGDAAIARLKASHEAHEQTVREVTAALDDLGVQVDVIAGTSESFDAGELDLVITVGGDGTLLSASHNVGDVPILGINSAPGHSVGFFCGATSGDAADAIAKALRGSLRRTVLTRMQVTVNDKVATARVLNDALFCHVSPAATSRYIIRLGRVEEEQKSSGFWIGPAAGSTAAQRSAGGRVLPLTSKRLQLVVREPYTPHGEEYRLRHALIQPGSSLVVRSKTHDAKLFFDGPIHAVNVGFGDVMEFTQAPQSLTILGLSAKRKWGAGS</sequence>
<feature type="non-terminal residue" evidence="1">
    <location>
        <position position="308"/>
    </location>
</feature>
<evidence type="ECO:0000313" key="2">
    <source>
        <dbReference type="Proteomes" id="UP000075635"/>
    </source>
</evidence>
<dbReference type="PANTHER" id="PTHR20275">
    <property type="entry name" value="NAD KINASE"/>
    <property type="match status" value="1"/>
</dbReference>
<evidence type="ECO:0000313" key="1">
    <source>
        <dbReference type="EMBL" id="KYF83981.1"/>
    </source>
</evidence>
<proteinExistence type="predicted"/>
<comment type="caution">
    <text evidence="1">The sequence shown here is derived from an EMBL/GenBank/DDBJ whole genome shotgun (WGS) entry which is preliminary data.</text>
</comment>
<dbReference type="InterPro" id="IPR016064">
    <property type="entry name" value="NAD/diacylglycerol_kinase_sf"/>
</dbReference>
<dbReference type="GO" id="GO:0003951">
    <property type="term" value="F:NAD+ kinase activity"/>
    <property type="evidence" value="ECO:0007669"/>
    <property type="project" value="InterPro"/>
</dbReference>
<keyword evidence="1" id="KW-0418">Kinase</keyword>
<reference evidence="1 2" key="1">
    <citation type="submission" date="2014-02" db="EMBL/GenBank/DDBJ databases">
        <title>The small core and large imbalanced accessory genome model reveals a collaborative survival strategy of Sorangium cellulosum strains in nature.</title>
        <authorList>
            <person name="Han K."/>
            <person name="Peng R."/>
            <person name="Blom J."/>
            <person name="Li Y.-Z."/>
        </authorList>
    </citation>
    <scope>NUCLEOTIDE SEQUENCE [LARGE SCALE GENOMIC DNA]</scope>
    <source>
        <strain evidence="1 2">So0011-07</strain>
    </source>
</reference>